<name>A0A8H9FVM4_9MICO</name>
<dbReference type="AlphaFoldDB" id="A0A8H9FVM4"/>
<accession>A0A8H9FVM4</accession>
<keyword evidence="1" id="KW-0175">Coiled coil</keyword>
<dbReference type="EMBL" id="BMEA01000002">
    <property type="protein sequence ID" value="GGB84484.1"/>
    <property type="molecule type" value="Genomic_DNA"/>
</dbReference>
<evidence type="ECO:0000256" key="1">
    <source>
        <dbReference type="SAM" id="Coils"/>
    </source>
</evidence>
<dbReference type="Proteomes" id="UP000628079">
    <property type="component" value="Unassembled WGS sequence"/>
</dbReference>
<evidence type="ECO:0000313" key="3">
    <source>
        <dbReference type="Proteomes" id="UP000628079"/>
    </source>
</evidence>
<dbReference type="RefSeq" id="WP_035948448.1">
    <property type="nucleotide sequence ID" value="NZ_BMEA01000002.1"/>
</dbReference>
<sequence length="244" mass="25718">MALKELASSYTGGDAGRRLVYTEAAAPLAQALADGRGAGEDDGVDTAVRVDLAPSGREVESVERALASAGDRDVVVLLCVSLPENLPVGPLVDVVTRAGARVVRVEGLRTRHARTALVLTRDASVPGVSYLLGHAVSEDDSAQRRLANEWQLEGLQLRALAATLERRLEGALSEAAALRVEKAAVESRLSAQAKEHARSVASLERRLAEGGLGPRIRRAARTISSDPVGGSRKVAKAVVRRASR</sequence>
<reference evidence="2" key="2">
    <citation type="submission" date="2020-09" db="EMBL/GenBank/DDBJ databases">
        <authorList>
            <person name="Sun Q."/>
            <person name="Zhou Y."/>
        </authorList>
    </citation>
    <scope>NUCLEOTIDE SEQUENCE</scope>
    <source>
        <strain evidence="2">CGMCC 1.10749</strain>
    </source>
</reference>
<comment type="caution">
    <text evidence="2">The sequence shown here is derived from an EMBL/GenBank/DDBJ whole genome shotgun (WGS) entry which is preliminary data.</text>
</comment>
<gene>
    <name evidence="2" type="ORF">GCM10011314_25170</name>
</gene>
<proteinExistence type="predicted"/>
<evidence type="ECO:0000313" key="2">
    <source>
        <dbReference type="EMBL" id="GGB84484.1"/>
    </source>
</evidence>
<protein>
    <submittedName>
        <fullName evidence="2">Uncharacterized protein</fullName>
    </submittedName>
</protein>
<feature type="coiled-coil region" evidence="1">
    <location>
        <begin position="161"/>
        <end position="188"/>
    </location>
</feature>
<reference evidence="2" key="1">
    <citation type="journal article" date="2014" name="Int. J. Syst. Evol. Microbiol.">
        <title>Complete genome sequence of Corynebacterium casei LMG S-19264T (=DSM 44701T), isolated from a smear-ripened cheese.</title>
        <authorList>
            <consortium name="US DOE Joint Genome Institute (JGI-PGF)"/>
            <person name="Walter F."/>
            <person name="Albersmeier A."/>
            <person name="Kalinowski J."/>
            <person name="Ruckert C."/>
        </authorList>
    </citation>
    <scope>NUCLEOTIDE SEQUENCE</scope>
    <source>
        <strain evidence="2">CGMCC 1.10749</strain>
    </source>
</reference>
<organism evidence="2 3">
    <name type="scientific">Knoellia flava</name>
    <dbReference type="NCBI Taxonomy" id="913969"/>
    <lineage>
        <taxon>Bacteria</taxon>
        <taxon>Bacillati</taxon>
        <taxon>Actinomycetota</taxon>
        <taxon>Actinomycetes</taxon>
        <taxon>Micrococcales</taxon>
        <taxon>Intrasporangiaceae</taxon>
        <taxon>Knoellia</taxon>
    </lineage>
</organism>